<name>A0ABY4VYM1_9PROT</name>
<organism evidence="1 2">
    <name type="scientific">Sneathiella marina</name>
    <dbReference type="NCBI Taxonomy" id="2950108"/>
    <lineage>
        <taxon>Bacteria</taxon>
        <taxon>Pseudomonadati</taxon>
        <taxon>Pseudomonadota</taxon>
        <taxon>Alphaproteobacteria</taxon>
        <taxon>Sneathiellales</taxon>
        <taxon>Sneathiellaceae</taxon>
        <taxon>Sneathiella</taxon>
    </lineage>
</organism>
<evidence type="ECO:0000313" key="1">
    <source>
        <dbReference type="EMBL" id="USG60027.1"/>
    </source>
</evidence>
<evidence type="ECO:0000313" key="2">
    <source>
        <dbReference type="Proteomes" id="UP001056291"/>
    </source>
</evidence>
<dbReference type="Proteomes" id="UP001056291">
    <property type="component" value="Chromosome"/>
</dbReference>
<sequence length="85" mass="9533">MFTITQAQVDALETWVENRKEAYVRMGFHLAAKAGATQLVDYAIDGGLKSEDLQKSIFKLKEELELAEMFHKDARTMLNAGRQGG</sequence>
<dbReference type="EMBL" id="CP098747">
    <property type="protein sequence ID" value="USG60027.1"/>
    <property type="molecule type" value="Genomic_DNA"/>
</dbReference>
<accession>A0ABY4VYM1</accession>
<keyword evidence="2" id="KW-1185">Reference proteome</keyword>
<reference evidence="1" key="1">
    <citation type="submission" date="2022-06" db="EMBL/GenBank/DDBJ databases">
        <title>Sneathiella actinostolidae sp. nov., isolated from a sea anemonein the Western Pacific Ocean.</title>
        <authorList>
            <person name="Wei M.J."/>
        </authorList>
    </citation>
    <scope>NUCLEOTIDE SEQUENCE</scope>
    <source>
        <strain evidence="1">PHK-P5</strain>
    </source>
</reference>
<dbReference type="RefSeq" id="WP_251932834.1">
    <property type="nucleotide sequence ID" value="NZ_CP098747.1"/>
</dbReference>
<protein>
    <submittedName>
        <fullName evidence="1">Uncharacterized protein</fullName>
    </submittedName>
</protein>
<gene>
    <name evidence="1" type="ORF">NBZ79_12650</name>
</gene>
<proteinExistence type="predicted"/>